<accession>A0ABY4KAU2</accession>
<name>A0ABY4KAU2_9FLAO</name>
<dbReference type="Proteomes" id="UP000830583">
    <property type="component" value="Chromosome"/>
</dbReference>
<sequence length="79" mass="9460">MNIQEKKRAIIDKINQSNSDDFISRIYYDIIRDKTWDETEEGKDLILKLLDKSSKEIREDKKESFFDVVNEAKEKYGLK</sequence>
<evidence type="ECO:0000313" key="2">
    <source>
        <dbReference type="Proteomes" id="UP000830583"/>
    </source>
</evidence>
<proteinExistence type="predicted"/>
<dbReference type="EMBL" id="CP096205">
    <property type="protein sequence ID" value="UPQ77915.1"/>
    <property type="molecule type" value="Genomic_DNA"/>
</dbReference>
<dbReference type="RefSeq" id="WP_248432865.1">
    <property type="nucleotide sequence ID" value="NZ_CP096205.1"/>
</dbReference>
<evidence type="ECO:0000313" key="1">
    <source>
        <dbReference type="EMBL" id="UPQ77915.1"/>
    </source>
</evidence>
<protein>
    <submittedName>
        <fullName evidence="1">Uncharacterized protein</fullName>
    </submittedName>
</protein>
<gene>
    <name evidence="1" type="ORF">M0M57_09750</name>
</gene>
<organism evidence="1 2">
    <name type="scientific">Flavobacterium azooxidireducens</name>
    <dbReference type="NCBI Taxonomy" id="1871076"/>
    <lineage>
        <taxon>Bacteria</taxon>
        <taxon>Pseudomonadati</taxon>
        <taxon>Bacteroidota</taxon>
        <taxon>Flavobacteriia</taxon>
        <taxon>Flavobacteriales</taxon>
        <taxon>Flavobacteriaceae</taxon>
        <taxon>Flavobacterium</taxon>
    </lineage>
</organism>
<reference evidence="1" key="1">
    <citation type="submission" date="2022-04" db="EMBL/GenBank/DDBJ databases">
        <title>Consumption of N2O by Flavobacterium azooxidireducens sp. nov. isolated from Decomposing Leaf Litter of Phragmites australis (Cav.).</title>
        <authorList>
            <person name="Behrendt U."/>
            <person name="Spanner T."/>
            <person name="Augustin J."/>
            <person name="Horn M.A."/>
            <person name="Kolb S."/>
            <person name="Ulrich A."/>
        </authorList>
    </citation>
    <scope>NUCLEOTIDE SEQUENCE</scope>
    <source>
        <strain evidence="1">IGB 4-14</strain>
    </source>
</reference>
<keyword evidence="2" id="KW-1185">Reference proteome</keyword>